<dbReference type="AlphaFoldDB" id="A0A8H8NNH7"/>
<dbReference type="GO" id="GO:0003964">
    <property type="term" value="F:RNA-directed DNA polymerase activity"/>
    <property type="evidence" value="ECO:0007669"/>
    <property type="project" value="UniProtKB-KW"/>
</dbReference>
<dbReference type="SUPFAM" id="SSF56672">
    <property type="entry name" value="DNA/RNA polymerases"/>
    <property type="match status" value="1"/>
</dbReference>
<dbReference type="Proteomes" id="UP000650533">
    <property type="component" value="Chromosome 1"/>
</dbReference>
<dbReference type="InterPro" id="IPR013103">
    <property type="entry name" value="RVT_2"/>
</dbReference>
<dbReference type="PANTHER" id="PTHR11439">
    <property type="entry name" value="GAG-POL-RELATED RETROTRANSPOSON"/>
    <property type="match status" value="1"/>
</dbReference>
<keyword evidence="2" id="KW-0695">RNA-directed DNA polymerase</keyword>
<reference evidence="2" key="1">
    <citation type="submission" date="2020-05" db="EMBL/GenBank/DDBJ databases">
        <title>Evolutionary and genomic comparisons of hybrid uninucleate and nonhybrid Rhizoctonia fungi.</title>
        <authorList>
            <person name="Li C."/>
            <person name="Chen X."/>
        </authorList>
    </citation>
    <scope>NUCLEOTIDE SEQUENCE</scope>
    <source>
        <strain evidence="2">AG-1 IA</strain>
    </source>
</reference>
<organism evidence="2 3">
    <name type="scientific">Rhizoctonia solani</name>
    <dbReference type="NCBI Taxonomy" id="456999"/>
    <lineage>
        <taxon>Eukaryota</taxon>
        <taxon>Fungi</taxon>
        <taxon>Dikarya</taxon>
        <taxon>Basidiomycota</taxon>
        <taxon>Agaricomycotina</taxon>
        <taxon>Agaricomycetes</taxon>
        <taxon>Cantharellales</taxon>
        <taxon>Ceratobasidiaceae</taxon>
        <taxon>Rhizoctonia</taxon>
    </lineage>
</organism>
<gene>
    <name evidence="2" type="ORF">RhiXN_03607</name>
</gene>
<dbReference type="KEGG" id="rsx:RhiXN_03607"/>
<keyword evidence="2" id="KW-0808">Transferase</keyword>
<sequence length="795" mass="89653">MSSAQATRLNPVCVGSNNILNTDSGKFPKQIGCLIAKLQGMDLEGKRQYREMSVESDDDLANTKSSDSGDKTILYPKKELSPKLKEEAFNIRNWQKSTGELVTLMQKTHKFVPIFDKGNDKPTFVGRIVPARSRGAIPSFPSSHACRASPYDRIYAPKIDINSLFDDLRPFVNPVQPEFGNEVFNYASNLKMLLSTITHETFLLGPKGQSAIPTTFEEARASPDWLLWMPAFNKEINTFWDKGVWSFAQRPGDNSLVVDLRLVFTIKHDKQGKPHTYKVRIVAKGFTQQPGKNYNFTNSPTPSLDIICTTMAAAVKQNLKIHQIDVQSAFLNAPLDEEIYMEMPPGYEHPNYPRDKFVMRLHKAVYGLKQLPRMFNIAYSEQLCLIGYVPHPTEPCVFCCEEYSNDREGEYNPQIKSYTYLGIYVDDLMVCATAKVLETVKSEIMAIFPSQDLGQIQHFMGMKVDYNQSKQTLKILMPDYIRQLAIRFGLEKAAPKRDPISATHGLKRGPRVTDPAALSFYATAMGALLWPALTVRPEIAFTVSLLSSANHFFTKPHLNAIKHLIVYLANSANNGITYNGRQKFIEYTFADANWGSDYDGEQKSQSGYVVMLAGGAIAWASKRQHSVALSTKEAKFYAVSEAIVATLTTQQNLRGLGYELDTPTIVFNDNQGLIATFSDPLADPRPKHIDIKFNFACNVANNGNVIINYIRSNDNWANIFTKALPYPLFSTLQSQILNNHSESDFNSNNSKSGYAIQMPSAKMMIEDHCSKSDRRQDFQIWQEREYIAYANQWIN</sequence>
<evidence type="ECO:0000313" key="2">
    <source>
        <dbReference type="EMBL" id="QRW15606.1"/>
    </source>
</evidence>
<dbReference type="EMBL" id="CP059658">
    <property type="protein sequence ID" value="QRW15606.1"/>
    <property type="molecule type" value="Genomic_DNA"/>
</dbReference>
<dbReference type="InterPro" id="IPR043502">
    <property type="entry name" value="DNA/RNA_pol_sf"/>
</dbReference>
<dbReference type="PANTHER" id="PTHR11439:SF463">
    <property type="entry name" value="REVERSE TRANSCRIPTASE TY1_COPIA-TYPE DOMAIN-CONTAINING PROTEIN"/>
    <property type="match status" value="1"/>
</dbReference>
<dbReference type="CDD" id="cd09272">
    <property type="entry name" value="RNase_HI_RT_Ty1"/>
    <property type="match status" value="1"/>
</dbReference>
<proteinExistence type="predicted"/>
<feature type="domain" description="Reverse transcriptase Ty1/copia-type" evidence="1">
    <location>
        <begin position="244"/>
        <end position="500"/>
    </location>
</feature>
<dbReference type="Pfam" id="PF07727">
    <property type="entry name" value="RVT_2"/>
    <property type="match status" value="1"/>
</dbReference>
<keyword evidence="2" id="KW-0548">Nucleotidyltransferase</keyword>
<accession>A0A8H8NNH7</accession>
<evidence type="ECO:0000313" key="3">
    <source>
        <dbReference type="Proteomes" id="UP000650533"/>
    </source>
</evidence>
<name>A0A8H8NNH7_9AGAM</name>
<dbReference type="RefSeq" id="XP_043175843.1">
    <property type="nucleotide sequence ID" value="XM_043323424.1"/>
</dbReference>
<evidence type="ECO:0000259" key="1">
    <source>
        <dbReference type="Pfam" id="PF07727"/>
    </source>
</evidence>
<dbReference type="GeneID" id="67025887"/>
<protein>
    <submittedName>
        <fullName evidence="2">Reverse transcriptase</fullName>
    </submittedName>
</protein>